<dbReference type="InterPro" id="IPR036051">
    <property type="entry name" value="KRAB_dom_sf"/>
</dbReference>
<dbReference type="SUPFAM" id="SSF57667">
    <property type="entry name" value="beta-beta-alpha zinc fingers"/>
    <property type="match status" value="2"/>
</dbReference>
<organism evidence="8 9">
    <name type="scientific">Apodemus speciosus</name>
    <name type="common">Large Japanese field mouse</name>
    <dbReference type="NCBI Taxonomy" id="105296"/>
    <lineage>
        <taxon>Eukaryota</taxon>
        <taxon>Metazoa</taxon>
        <taxon>Chordata</taxon>
        <taxon>Craniata</taxon>
        <taxon>Vertebrata</taxon>
        <taxon>Euteleostomi</taxon>
        <taxon>Mammalia</taxon>
        <taxon>Eutheria</taxon>
        <taxon>Euarchontoglires</taxon>
        <taxon>Glires</taxon>
        <taxon>Rodentia</taxon>
        <taxon>Myomorpha</taxon>
        <taxon>Muroidea</taxon>
        <taxon>Muridae</taxon>
        <taxon>Murinae</taxon>
        <taxon>Apodemus</taxon>
    </lineage>
</organism>
<proteinExistence type="predicted"/>
<feature type="domain" description="KRAB" evidence="7">
    <location>
        <begin position="2"/>
        <end position="95"/>
    </location>
</feature>
<dbReference type="InterPro" id="IPR013087">
    <property type="entry name" value="Znf_C2H2_type"/>
</dbReference>
<dbReference type="Proteomes" id="UP001623349">
    <property type="component" value="Unassembled WGS sequence"/>
</dbReference>
<evidence type="ECO:0000259" key="6">
    <source>
        <dbReference type="PROSITE" id="PS50157"/>
    </source>
</evidence>
<dbReference type="InterPro" id="IPR036236">
    <property type="entry name" value="Znf_C2H2_sf"/>
</dbReference>
<reference evidence="8 9" key="1">
    <citation type="submission" date="2024-08" db="EMBL/GenBank/DDBJ databases">
        <title>The draft genome of Apodemus speciosus.</title>
        <authorList>
            <person name="Nabeshima K."/>
            <person name="Suzuki S."/>
            <person name="Onuma M."/>
        </authorList>
    </citation>
    <scope>NUCLEOTIDE SEQUENCE [LARGE SCALE GENOMIC DNA]</scope>
    <source>
        <strain evidence="8">IB14-021</strain>
    </source>
</reference>
<dbReference type="PROSITE" id="PS00028">
    <property type="entry name" value="ZINC_FINGER_C2H2_1"/>
    <property type="match status" value="2"/>
</dbReference>
<dbReference type="Gene3D" id="3.30.160.60">
    <property type="entry name" value="Classic Zinc Finger"/>
    <property type="match status" value="3"/>
</dbReference>
<dbReference type="PANTHER" id="PTHR24381:SF417">
    <property type="entry name" value="AA987161 PROTEIN"/>
    <property type="match status" value="1"/>
</dbReference>
<evidence type="ECO:0000313" key="8">
    <source>
        <dbReference type="EMBL" id="GAB1298330.1"/>
    </source>
</evidence>
<evidence type="ECO:0000256" key="5">
    <source>
        <dbReference type="PROSITE-ProRule" id="PRU00042"/>
    </source>
</evidence>
<name>A0ABQ0FGL9_APOSI</name>
<dbReference type="SMART" id="SM00355">
    <property type="entry name" value="ZnF_C2H2"/>
    <property type="match status" value="3"/>
</dbReference>
<keyword evidence="1" id="KW-0479">Metal-binding</keyword>
<dbReference type="SMART" id="SM00349">
    <property type="entry name" value="KRAB"/>
    <property type="match status" value="1"/>
</dbReference>
<keyword evidence="4" id="KW-0862">Zinc</keyword>
<dbReference type="SUPFAM" id="SSF109640">
    <property type="entry name" value="KRAB domain (Kruppel-associated box)"/>
    <property type="match status" value="1"/>
</dbReference>
<dbReference type="PROSITE" id="PS50157">
    <property type="entry name" value="ZINC_FINGER_C2H2_2"/>
    <property type="match status" value="2"/>
</dbReference>
<dbReference type="EMBL" id="BAAFST010000013">
    <property type="protein sequence ID" value="GAB1298330.1"/>
    <property type="molecule type" value="Genomic_DNA"/>
</dbReference>
<keyword evidence="2" id="KW-0677">Repeat</keyword>
<dbReference type="PROSITE" id="PS50805">
    <property type="entry name" value="KRAB"/>
    <property type="match status" value="1"/>
</dbReference>
<dbReference type="CDD" id="cd07765">
    <property type="entry name" value="KRAB_A-box"/>
    <property type="match status" value="1"/>
</dbReference>
<evidence type="ECO:0000259" key="7">
    <source>
        <dbReference type="PROSITE" id="PS50805"/>
    </source>
</evidence>
<evidence type="ECO:0000256" key="3">
    <source>
        <dbReference type="ARBA" id="ARBA00022771"/>
    </source>
</evidence>
<evidence type="ECO:0000256" key="1">
    <source>
        <dbReference type="ARBA" id="ARBA00022723"/>
    </source>
</evidence>
<evidence type="ECO:0000256" key="4">
    <source>
        <dbReference type="ARBA" id="ARBA00022833"/>
    </source>
</evidence>
<sequence>MLSFWDVVIYFSAEEWEYLDPAQWKLYRDVTLENYNNLVFLEKLFQNHRMIHSGMKCEECGKTFLYSSRLLSHKRIHTGEKPYKCEVCEKAFHTSSSLNQHMGIHKGEKPYKCDICAMVFRFPSLLSKHKQEWEYLEPAQWNLYREVI</sequence>
<feature type="domain" description="C2H2-type" evidence="6">
    <location>
        <begin position="55"/>
        <end position="82"/>
    </location>
</feature>
<dbReference type="Pfam" id="PF01352">
    <property type="entry name" value="KRAB"/>
    <property type="match status" value="2"/>
</dbReference>
<accession>A0ABQ0FGL9</accession>
<evidence type="ECO:0000256" key="2">
    <source>
        <dbReference type="ARBA" id="ARBA00022737"/>
    </source>
</evidence>
<gene>
    <name evidence="8" type="ORF">APTSU1_001356600</name>
</gene>
<protein>
    <submittedName>
        <fullName evidence="8">Regulator of sex-limitation candidate 8</fullName>
    </submittedName>
</protein>
<feature type="domain" description="C2H2-type" evidence="6">
    <location>
        <begin position="83"/>
        <end position="110"/>
    </location>
</feature>
<evidence type="ECO:0000313" key="9">
    <source>
        <dbReference type="Proteomes" id="UP001623349"/>
    </source>
</evidence>
<dbReference type="Gene3D" id="6.10.140.140">
    <property type="match status" value="1"/>
</dbReference>
<dbReference type="InterPro" id="IPR001909">
    <property type="entry name" value="KRAB"/>
</dbReference>
<comment type="caution">
    <text evidence="8">The sequence shown here is derived from an EMBL/GenBank/DDBJ whole genome shotgun (WGS) entry which is preliminary data.</text>
</comment>
<dbReference type="PANTHER" id="PTHR24381">
    <property type="entry name" value="ZINC FINGER PROTEIN"/>
    <property type="match status" value="1"/>
</dbReference>
<dbReference type="Pfam" id="PF00096">
    <property type="entry name" value="zf-C2H2"/>
    <property type="match status" value="2"/>
</dbReference>
<keyword evidence="9" id="KW-1185">Reference proteome</keyword>
<keyword evidence="3 5" id="KW-0863">Zinc-finger</keyword>